<proteinExistence type="predicted"/>
<keyword evidence="1" id="KW-0812">Transmembrane</keyword>
<protein>
    <submittedName>
        <fullName evidence="2">Uncharacterized protein</fullName>
    </submittedName>
</protein>
<dbReference type="KEGG" id="llh:I41_46910"/>
<evidence type="ECO:0000313" key="2">
    <source>
        <dbReference type="EMBL" id="QDT75480.1"/>
    </source>
</evidence>
<evidence type="ECO:0000256" key="1">
    <source>
        <dbReference type="SAM" id="Phobius"/>
    </source>
</evidence>
<keyword evidence="1" id="KW-0472">Membrane</keyword>
<keyword evidence="1" id="KW-1133">Transmembrane helix</keyword>
<reference evidence="2 3" key="1">
    <citation type="submission" date="2019-02" db="EMBL/GenBank/DDBJ databases">
        <title>Deep-cultivation of Planctomycetes and their phenomic and genomic characterization uncovers novel biology.</title>
        <authorList>
            <person name="Wiegand S."/>
            <person name="Jogler M."/>
            <person name="Boedeker C."/>
            <person name="Pinto D."/>
            <person name="Vollmers J."/>
            <person name="Rivas-Marin E."/>
            <person name="Kohn T."/>
            <person name="Peeters S.H."/>
            <person name="Heuer A."/>
            <person name="Rast P."/>
            <person name="Oberbeckmann S."/>
            <person name="Bunk B."/>
            <person name="Jeske O."/>
            <person name="Meyerdierks A."/>
            <person name="Storesund J.E."/>
            <person name="Kallscheuer N."/>
            <person name="Luecker S."/>
            <person name="Lage O.M."/>
            <person name="Pohl T."/>
            <person name="Merkel B.J."/>
            <person name="Hornburger P."/>
            <person name="Mueller R.-W."/>
            <person name="Bruemmer F."/>
            <person name="Labrenz M."/>
            <person name="Spormann A.M."/>
            <person name="Op den Camp H."/>
            <person name="Overmann J."/>
            <person name="Amann R."/>
            <person name="Jetten M.S.M."/>
            <person name="Mascher T."/>
            <person name="Medema M.H."/>
            <person name="Devos D.P."/>
            <person name="Kaster A.-K."/>
            <person name="Ovreas L."/>
            <person name="Rohde M."/>
            <person name="Galperin M.Y."/>
            <person name="Jogler C."/>
        </authorList>
    </citation>
    <scope>NUCLEOTIDE SEQUENCE [LARGE SCALE GENOMIC DNA]</scope>
    <source>
        <strain evidence="2 3">I41</strain>
    </source>
</reference>
<gene>
    <name evidence="2" type="ORF">I41_46910</name>
</gene>
<keyword evidence="3" id="KW-1185">Reference proteome</keyword>
<organism evidence="2 3">
    <name type="scientific">Lacipirellula limnantheis</name>
    <dbReference type="NCBI Taxonomy" id="2528024"/>
    <lineage>
        <taxon>Bacteria</taxon>
        <taxon>Pseudomonadati</taxon>
        <taxon>Planctomycetota</taxon>
        <taxon>Planctomycetia</taxon>
        <taxon>Pirellulales</taxon>
        <taxon>Lacipirellulaceae</taxon>
        <taxon>Lacipirellula</taxon>
    </lineage>
</organism>
<evidence type="ECO:0000313" key="3">
    <source>
        <dbReference type="Proteomes" id="UP000317909"/>
    </source>
</evidence>
<dbReference type="EMBL" id="CP036339">
    <property type="protein sequence ID" value="QDT75480.1"/>
    <property type="molecule type" value="Genomic_DNA"/>
</dbReference>
<dbReference type="RefSeq" id="WP_145435159.1">
    <property type="nucleotide sequence ID" value="NZ_CP036339.1"/>
</dbReference>
<name>A0A517U4J2_9BACT</name>
<accession>A0A517U4J2</accession>
<feature type="transmembrane region" description="Helical" evidence="1">
    <location>
        <begin position="42"/>
        <end position="59"/>
    </location>
</feature>
<sequence length="63" mass="6800">MKRLPHILLALAVSAAASALLSTLLGRILFLSSRTEVVKLGAILFAISSATWITLILAIRRKE</sequence>
<dbReference type="AlphaFoldDB" id="A0A517U4J2"/>
<dbReference type="Proteomes" id="UP000317909">
    <property type="component" value="Chromosome"/>
</dbReference>